<evidence type="ECO:0000256" key="3">
    <source>
        <dbReference type="ARBA" id="ARBA00022833"/>
    </source>
</evidence>
<evidence type="ECO:0000313" key="7">
    <source>
        <dbReference type="EMBL" id="CAD8287096.1"/>
    </source>
</evidence>
<evidence type="ECO:0000313" key="8">
    <source>
        <dbReference type="EMBL" id="CAD8287102.1"/>
    </source>
</evidence>
<evidence type="ECO:0000256" key="1">
    <source>
        <dbReference type="ARBA" id="ARBA00022723"/>
    </source>
</evidence>
<protein>
    <recommendedName>
        <fullName evidence="6">MYND-type domain-containing protein</fullName>
    </recommendedName>
</protein>
<accession>A0A6U2EIF3</accession>
<keyword evidence="1" id="KW-0479">Metal-binding</keyword>
<dbReference type="PROSITE" id="PS50865">
    <property type="entry name" value="ZF_MYND_2"/>
    <property type="match status" value="1"/>
</dbReference>
<dbReference type="Pfam" id="PF01753">
    <property type="entry name" value="zf-MYND"/>
    <property type="match status" value="1"/>
</dbReference>
<evidence type="ECO:0000259" key="6">
    <source>
        <dbReference type="PROSITE" id="PS50865"/>
    </source>
</evidence>
<dbReference type="InterPro" id="IPR002893">
    <property type="entry name" value="Znf_MYND"/>
</dbReference>
<feature type="region of interest" description="Disordered" evidence="5">
    <location>
        <begin position="34"/>
        <end position="87"/>
    </location>
</feature>
<feature type="domain" description="MYND-type" evidence="6">
    <location>
        <begin position="171"/>
        <end position="211"/>
    </location>
</feature>
<dbReference type="AlphaFoldDB" id="A0A6U2EIF3"/>
<dbReference type="Gene3D" id="6.10.140.2220">
    <property type="match status" value="1"/>
</dbReference>
<gene>
    <name evidence="7" type="ORF">CEUR00632_LOCUS7134</name>
    <name evidence="8" type="ORF">CEUR00632_LOCUS7140</name>
</gene>
<evidence type="ECO:0000256" key="5">
    <source>
        <dbReference type="SAM" id="MobiDB-lite"/>
    </source>
</evidence>
<proteinExistence type="predicted"/>
<keyword evidence="3" id="KW-0862">Zinc</keyword>
<reference evidence="8" key="1">
    <citation type="submission" date="2021-01" db="EMBL/GenBank/DDBJ databases">
        <authorList>
            <person name="Corre E."/>
            <person name="Pelletier E."/>
            <person name="Niang G."/>
            <person name="Scheremetjew M."/>
            <person name="Finn R."/>
            <person name="Kale V."/>
            <person name="Holt S."/>
            <person name="Cochrane G."/>
            <person name="Meng A."/>
            <person name="Brown T."/>
            <person name="Cohen L."/>
        </authorList>
    </citation>
    <scope>NUCLEOTIDE SEQUENCE</scope>
    <source>
        <strain evidence="8">CCMP219</strain>
    </source>
</reference>
<sequence length="235" mass="23819">MAAADVRSEFVVVLHLPEQLVGHLLKSSVAGCGGKGEGGGHEGEGSATRGAACSTDGGAATSAESSGTLHGFGAASGRASGGKEPLTERLSSAADAFADDGGKLQTEGLLFWSTFKHPPLQGTGEGSPGLPDPRSSTGACNASYGSQIAASLPRSCALPSCGLREDSAPAAVPCLRDHTGVRLLVCHGCRAAHYCCQQHQREHWLLHKPGCGAPAASSPVDMDVAQQPNGPHTLY</sequence>
<dbReference type="GO" id="GO:0008270">
    <property type="term" value="F:zinc ion binding"/>
    <property type="evidence" value="ECO:0007669"/>
    <property type="project" value="UniProtKB-KW"/>
</dbReference>
<keyword evidence="2 4" id="KW-0863">Zinc-finger</keyword>
<dbReference type="EMBL" id="HBEC01015359">
    <property type="protein sequence ID" value="CAD8287096.1"/>
    <property type="molecule type" value="Transcribed_RNA"/>
</dbReference>
<name>A0A6U2EIF3_9CHLO</name>
<evidence type="ECO:0000256" key="4">
    <source>
        <dbReference type="PROSITE-ProRule" id="PRU00134"/>
    </source>
</evidence>
<organism evidence="8">
    <name type="scientific">Chlamydomonas euryale</name>
    <dbReference type="NCBI Taxonomy" id="1486919"/>
    <lineage>
        <taxon>Eukaryota</taxon>
        <taxon>Viridiplantae</taxon>
        <taxon>Chlorophyta</taxon>
        <taxon>core chlorophytes</taxon>
        <taxon>Chlorophyceae</taxon>
        <taxon>CS clade</taxon>
        <taxon>Chlamydomonadales</taxon>
        <taxon>Chlamydomonadaceae</taxon>
        <taxon>Chlamydomonas</taxon>
    </lineage>
</organism>
<dbReference type="EMBL" id="HBEC01015370">
    <property type="protein sequence ID" value="CAD8287102.1"/>
    <property type="molecule type" value="Transcribed_RNA"/>
</dbReference>
<evidence type="ECO:0000256" key="2">
    <source>
        <dbReference type="ARBA" id="ARBA00022771"/>
    </source>
</evidence>
<dbReference type="SUPFAM" id="SSF144232">
    <property type="entry name" value="HIT/MYND zinc finger-like"/>
    <property type="match status" value="1"/>
</dbReference>